<comment type="caution">
    <text evidence="3">The sequence shown here is derived from an EMBL/GenBank/DDBJ whole genome shotgun (WGS) entry which is preliminary data.</text>
</comment>
<dbReference type="Pfam" id="PF04909">
    <property type="entry name" value="Amidohydro_2"/>
    <property type="match status" value="1"/>
</dbReference>
<proteinExistence type="inferred from homology"/>
<dbReference type="InterPro" id="IPR006680">
    <property type="entry name" value="Amidohydro-rel"/>
</dbReference>
<keyword evidence="4" id="KW-1185">Reference proteome</keyword>
<dbReference type="PANTHER" id="PTHR43569:SF2">
    <property type="entry name" value="AMIDOHYDROLASE-RELATED DOMAIN-CONTAINING PROTEIN"/>
    <property type="match status" value="1"/>
</dbReference>
<evidence type="ECO:0000259" key="2">
    <source>
        <dbReference type="Pfam" id="PF04909"/>
    </source>
</evidence>
<dbReference type="InterPro" id="IPR052350">
    <property type="entry name" value="Metallo-dep_Lactonases"/>
</dbReference>
<evidence type="ECO:0000313" key="3">
    <source>
        <dbReference type="EMBL" id="MCL6274913.1"/>
    </source>
</evidence>
<dbReference type="EMBL" id="JAMFMA010000003">
    <property type="protein sequence ID" value="MCL6274913.1"/>
    <property type="molecule type" value="Genomic_DNA"/>
</dbReference>
<feature type="domain" description="Amidohydrolase-related" evidence="2">
    <location>
        <begin position="3"/>
        <end position="271"/>
    </location>
</feature>
<sequence length="276" mass="31353">MVIDSHQHFWKYNPVTHGWIDDSMAKIRRDFTPTDLQPILETNGIDGCIAVQADQTESETEYLLDCAKEHHFIKGVVGWVDLMAPNVEARLAYFAQHESLKGIRHIVQSEPNDFMLRSEFQSGIAKLSQFGLTYDILIYPQQLDAAIALVQKNPDQQFVLDHIAKPSISKGMDKAWKSKIKALGELENLYCKVSGMVTETEEFRWNVDDFKVFLDVVTQAFGVDRLMYGSDWPVCLVAASYKEVLSIIKNYFSDEELASIMGLNACKFYHLEQSGG</sequence>
<organism evidence="3 4">
    <name type="scientific">Flagellimonas spongiicola</name>
    <dbReference type="NCBI Taxonomy" id="2942208"/>
    <lineage>
        <taxon>Bacteria</taxon>
        <taxon>Pseudomonadati</taxon>
        <taxon>Bacteroidota</taxon>
        <taxon>Flavobacteriia</taxon>
        <taxon>Flavobacteriales</taxon>
        <taxon>Flavobacteriaceae</taxon>
        <taxon>Flagellimonas</taxon>
    </lineage>
</organism>
<reference evidence="3 4" key="1">
    <citation type="submission" date="2022-05" db="EMBL/GenBank/DDBJ databases">
        <authorList>
            <person name="Park J.-S."/>
        </authorList>
    </citation>
    <scope>NUCLEOTIDE SEQUENCE [LARGE SCALE GENOMIC DNA]</scope>
    <source>
        <strain evidence="3 4">2012CJ35-5</strain>
    </source>
</reference>
<evidence type="ECO:0000256" key="1">
    <source>
        <dbReference type="ARBA" id="ARBA00038310"/>
    </source>
</evidence>
<evidence type="ECO:0000313" key="4">
    <source>
        <dbReference type="Proteomes" id="UP001203607"/>
    </source>
</evidence>
<gene>
    <name evidence="3" type="ORF">M3P19_12905</name>
</gene>
<dbReference type="SUPFAM" id="SSF51556">
    <property type="entry name" value="Metallo-dependent hydrolases"/>
    <property type="match status" value="1"/>
</dbReference>
<accession>A0ABT0PU37</accession>
<name>A0ABT0PU37_9FLAO</name>
<dbReference type="RefSeq" id="WP_249658100.1">
    <property type="nucleotide sequence ID" value="NZ_JAMFMA010000003.1"/>
</dbReference>
<dbReference type="Proteomes" id="UP001203607">
    <property type="component" value="Unassembled WGS sequence"/>
</dbReference>
<protein>
    <submittedName>
        <fullName evidence="3">Amidohydrolase family protein</fullName>
    </submittedName>
</protein>
<dbReference type="Gene3D" id="3.20.20.140">
    <property type="entry name" value="Metal-dependent hydrolases"/>
    <property type="match status" value="1"/>
</dbReference>
<dbReference type="PANTHER" id="PTHR43569">
    <property type="entry name" value="AMIDOHYDROLASE"/>
    <property type="match status" value="1"/>
</dbReference>
<comment type="similarity">
    <text evidence="1">Belongs to the metallo-dependent hydrolases superfamily.</text>
</comment>
<dbReference type="InterPro" id="IPR032466">
    <property type="entry name" value="Metal_Hydrolase"/>
</dbReference>